<accession>A0A9N9C360</accession>
<dbReference type="PANTHER" id="PTHR31616:SF0">
    <property type="entry name" value="GLUCAN 1,4-ALPHA-GLUCOSIDASE"/>
    <property type="match status" value="1"/>
</dbReference>
<dbReference type="Gene3D" id="1.50.10.10">
    <property type="match status" value="1"/>
</dbReference>
<keyword evidence="3" id="KW-1185">Reference proteome</keyword>
<sequence length="564" mass="65352">TDGATDIVDYMHIIDKQARSLHKQLLPWLIRSVEVIRGEVSLRVELFPAFNYARDEHTTRFESYPNSKDVSDDVRVIFNSNGLSLDLRYIVNAGEHEPPNITWKKVTREWDLGPGVVAEFTLQEGQSIKFVLREIVDGSDKQPPGTKTSKEYPDPPLSMTLLNTLFKQSLRFWQNWISRSSYKGRWREHVHRSALALKLMTYEPTGAVVASPTFGLPEAIGGVRNWDYRYTWVRDSSFTVYALMRIGLTEEAESYMEFMFRRCHDLNEDGSLNIMYSIEGDKILPEIELNHLEGYRGSCPVRIGNSAFSHIQLDIYGELLDAIYLYNKYANPVSFDMWCIVRQLVNYVVHNWRQVDMGIWEVRGKKQHFTFSKIMCWVAVDRDRSKWLETRDEIYEEIMTRAWNPDQRMFSQSYESTDTLDSSLLIMPLVFFLSPTDPRFLDTMNRILRSPAKGGLTVNNFVYRYDHLAVEDGVGGIEGSFSMCTFWLIEALTRAGRFDKDKLERAEFIFEQMIGFLNHLGLYSEEVAQSGELLGNFPQAFTHIAFISAAFNLDRVLNDKHKII</sequence>
<dbReference type="InterPro" id="IPR008928">
    <property type="entry name" value="6-hairpin_glycosidase_sf"/>
</dbReference>
<organism evidence="2 3">
    <name type="scientific">Paraglomus occultum</name>
    <dbReference type="NCBI Taxonomy" id="144539"/>
    <lineage>
        <taxon>Eukaryota</taxon>
        <taxon>Fungi</taxon>
        <taxon>Fungi incertae sedis</taxon>
        <taxon>Mucoromycota</taxon>
        <taxon>Glomeromycotina</taxon>
        <taxon>Glomeromycetes</taxon>
        <taxon>Paraglomerales</taxon>
        <taxon>Paraglomeraceae</taxon>
        <taxon>Paraglomus</taxon>
    </lineage>
</organism>
<protein>
    <submittedName>
        <fullName evidence="2">2067_t:CDS:1</fullName>
    </submittedName>
</protein>
<proteinExistence type="predicted"/>
<evidence type="ECO:0000313" key="2">
    <source>
        <dbReference type="EMBL" id="CAG8587440.1"/>
    </source>
</evidence>
<comment type="caution">
    <text evidence="2">The sequence shown here is derived from an EMBL/GenBank/DDBJ whole genome shotgun (WGS) entry which is preliminary data.</text>
</comment>
<dbReference type="AlphaFoldDB" id="A0A9N9C360"/>
<name>A0A9N9C360_9GLOM</name>
<dbReference type="Proteomes" id="UP000789572">
    <property type="component" value="Unassembled WGS sequence"/>
</dbReference>
<dbReference type="EMBL" id="CAJVPJ010001345">
    <property type="protein sequence ID" value="CAG8587440.1"/>
    <property type="molecule type" value="Genomic_DNA"/>
</dbReference>
<dbReference type="GO" id="GO:0004553">
    <property type="term" value="F:hydrolase activity, hydrolyzing O-glycosyl compounds"/>
    <property type="evidence" value="ECO:0007669"/>
    <property type="project" value="UniProtKB-ARBA"/>
</dbReference>
<dbReference type="InterPro" id="IPR012341">
    <property type="entry name" value="6hp_glycosidase-like_sf"/>
</dbReference>
<reference evidence="2" key="1">
    <citation type="submission" date="2021-06" db="EMBL/GenBank/DDBJ databases">
        <authorList>
            <person name="Kallberg Y."/>
            <person name="Tangrot J."/>
            <person name="Rosling A."/>
        </authorList>
    </citation>
    <scope>NUCLEOTIDE SEQUENCE</scope>
    <source>
        <strain evidence="2">IA702</strain>
    </source>
</reference>
<dbReference type="OrthoDB" id="406733at2759"/>
<feature type="non-terminal residue" evidence="2">
    <location>
        <position position="564"/>
    </location>
</feature>
<evidence type="ECO:0000313" key="3">
    <source>
        <dbReference type="Proteomes" id="UP000789572"/>
    </source>
</evidence>
<dbReference type="Pfam" id="PF00723">
    <property type="entry name" value="Glyco_hydro_15"/>
    <property type="match status" value="1"/>
</dbReference>
<dbReference type="InterPro" id="IPR011613">
    <property type="entry name" value="GH15-like"/>
</dbReference>
<feature type="domain" description="GH15-like" evidence="1">
    <location>
        <begin position="187"/>
        <end position="550"/>
    </location>
</feature>
<dbReference type="GO" id="GO:0005975">
    <property type="term" value="P:carbohydrate metabolic process"/>
    <property type="evidence" value="ECO:0007669"/>
    <property type="project" value="InterPro"/>
</dbReference>
<dbReference type="PANTHER" id="PTHR31616">
    <property type="entry name" value="TREHALASE"/>
    <property type="match status" value="1"/>
</dbReference>
<evidence type="ECO:0000259" key="1">
    <source>
        <dbReference type="Pfam" id="PF00723"/>
    </source>
</evidence>
<dbReference type="SUPFAM" id="SSF48208">
    <property type="entry name" value="Six-hairpin glycosidases"/>
    <property type="match status" value="1"/>
</dbReference>
<gene>
    <name evidence="2" type="ORF">POCULU_LOCUS6797</name>
</gene>